<keyword evidence="1" id="KW-0472">Membrane</keyword>
<sequence length="210" mass="23187">MPALVIGAGIAALAAAIIEALILAIIIVAVILIVAYIIYKIVEFVRGQINETADDVWDDTAPPVAEPIPVPETKPIDIPIPIPLSVPIDKDVPSESGPFNVYDVHVNLPGNYGDYQRGITDPNSVFLNAGEIYKYGITKYGSVLRRYEAFSWTSPKELMILRNLQNGSFGPYEWYAFRRSYAYARFIENGLIAAYFAIRGKLPPGNTGFY</sequence>
<organism evidence="2 3">
    <name type="scientific">Chryseobacterium oncorhynchi</name>
    <dbReference type="NCBI Taxonomy" id="741074"/>
    <lineage>
        <taxon>Bacteria</taxon>
        <taxon>Pseudomonadati</taxon>
        <taxon>Bacteroidota</taxon>
        <taxon>Flavobacteriia</taxon>
        <taxon>Flavobacteriales</taxon>
        <taxon>Weeksellaceae</taxon>
        <taxon>Chryseobacterium group</taxon>
        <taxon>Chryseobacterium</taxon>
    </lineage>
</organism>
<reference evidence="2" key="1">
    <citation type="submission" date="2018-04" db="EMBL/GenBank/DDBJ databases">
        <title>Draft Genome Sequences of Chryseobacterium lactis NCTC11390T isolated from milk, Chryseobacterium oncorhynchi 701B-08T from rainbow trout, and Chryseobacterium viscerum 687B-08T from diseased fish.</title>
        <authorList>
            <person name="Jeong J.-J."/>
            <person name="Lee Y.J."/>
            <person name="Pathiraja D."/>
            <person name="Park B."/>
            <person name="Choi I.-G."/>
            <person name="Kim K.D."/>
        </authorList>
    </citation>
    <scope>NUCLEOTIDE SEQUENCE [LARGE SCALE GENOMIC DNA]</scope>
    <source>
        <strain evidence="2">701B-08</strain>
    </source>
</reference>
<dbReference type="RefSeq" id="WP_109619486.1">
    <property type="nucleotide sequence ID" value="NZ_PPEI02000002.1"/>
</dbReference>
<proteinExistence type="predicted"/>
<feature type="transmembrane region" description="Helical" evidence="1">
    <location>
        <begin position="6"/>
        <end position="39"/>
    </location>
</feature>
<evidence type="ECO:0000313" key="3">
    <source>
        <dbReference type="Proteomes" id="UP000236182"/>
    </source>
</evidence>
<evidence type="ECO:0000256" key="1">
    <source>
        <dbReference type="SAM" id="Phobius"/>
    </source>
</evidence>
<keyword evidence="1" id="KW-1133">Transmembrane helix</keyword>
<keyword evidence="3" id="KW-1185">Reference proteome</keyword>
<dbReference type="AlphaFoldDB" id="A0A316WX23"/>
<dbReference type="Proteomes" id="UP000236182">
    <property type="component" value="Unassembled WGS sequence"/>
</dbReference>
<keyword evidence="1" id="KW-0812">Transmembrane</keyword>
<protein>
    <submittedName>
        <fullName evidence="2">Uncharacterized protein</fullName>
    </submittedName>
</protein>
<dbReference type="OrthoDB" id="1274532at2"/>
<evidence type="ECO:0000313" key="2">
    <source>
        <dbReference type="EMBL" id="PWN66101.1"/>
    </source>
</evidence>
<comment type="caution">
    <text evidence="2">The sequence shown here is derived from an EMBL/GenBank/DDBJ whole genome shotgun (WGS) entry which is preliminary data.</text>
</comment>
<accession>A0A316WX23</accession>
<gene>
    <name evidence="2" type="ORF">C1638_006910</name>
</gene>
<dbReference type="EMBL" id="PPEI02000002">
    <property type="protein sequence ID" value="PWN66101.1"/>
    <property type="molecule type" value="Genomic_DNA"/>
</dbReference>
<name>A0A316WX23_9FLAO</name>